<dbReference type="EMBL" id="JANVFS010000001">
    <property type="protein sequence ID" value="KAJ4495683.1"/>
    <property type="molecule type" value="Genomic_DNA"/>
</dbReference>
<gene>
    <name evidence="2" type="ORF">C8J55DRAFT_553448</name>
</gene>
<name>A0A9W9E1X7_9AGAR</name>
<evidence type="ECO:0000313" key="2">
    <source>
        <dbReference type="EMBL" id="KAJ4495683.1"/>
    </source>
</evidence>
<proteinExistence type="predicted"/>
<sequence length="308" mass="31476">MASTETVKLLWKCCLPNDGATVELCESLMIKSALQTGSDTAIVRQEPHHSLFKYGYHLTGFVVDNATKTSFAVHWRVTDPPAPGVSEALPDLPNSPNPVIWPVDYAKTLVGTLRTRSEIQAEKLARSIVRGTALGLGYGSLLSFLRSVRRAVSSGFAAGGRITTLGGGGPTGGGGAVGGNRQRSAGGRITTLGGGGPTGGGGAVGGNGQRSGLISGQRSAYGSGYGNGLTSGQGQRSGSGIGQKSAHGTGSGEPSSKDFVVKGDVFVNSESTLPFLMDALKAGAKALWTKDDATKPLVSHFAGNMQEA</sequence>
<comment type="caution">
    <text evidence="2">The sequence shown here is derived from an EMBL/GenBank/DDBJ whole genome shotgun (WGS) entry which is preliminary data.</text>
</comment>
<dbReference type="Proteomes" id="UP001150238">
    <property type="component" value="Unassembled WGS sequence"/>
</dbReference>
<dbReference type="AlphaFoldDB" id="A0A9W9E1X7"/>
<accession>A0A9W9E1X7</accession>
<feature type="compositionally biased region" description="Polar residues" evidence="1">
    <location>
        <begin position="210"/>
        <end position="220"/>
    </location>
</feature>
<feature type="region of interest" description="Disordered" evidence="1">
    <location>
        <begin position="159"/>
        <end position="258"/>
    </location>
</feature>
<organism evidence="2 3">
    <name type="scientific">Lentinula lateritia</name>
    <dbReference type="NCBI Taxonomy" id="40482"/>
    <lineage>
        <taxon>Eukaryota</taxon>
        <taxon>Fungi</taxon>
        <taxon>Dikarya</taxon>
        <taxon>Basidiomycota</taxon>
        <taxon>Agaricomycotina</taxon>
        <taxon>Agaricomycetes</taxon>
        <taxon>Agaricomycetidae</taxon>
        <taxon>Agaricales</taxon>
        <taxon>Marasmiineae</taxon>
        <taxon>Omphalotaceae</taxon>
        <taxon>Lentinula</taxon>
    </lineage>
</organism>
<reference evidence="2" key="2">
    <citation type="journal article" date="2023" name="Proc. Natl. Acad. Sci. U.S.A.">
        <title>A global phylogenomic analysis of the shiitake genus Lentinula.</title>
        <authorList>
            <person name="Sierra-Patev S."/>
            <person name="Min B."/>
            <person name="Naranjo-Ortiz M."/>
            <person name="Looney B."/>
            <person name="Konkel Z."/>
            <person name="Slot J.C."/>
            <person name="Sakamoto Y."/>
            <person name="Steenwyk J.L."/>
            <person name="Rokas A."/>
            <person name="Carro J."/>
            <person name="Camarero S."/>
            <person name="Ferreira P."/>
            <person name="Molpeceres G."/>
            <person name="Ruiz-Duenas F.J."/>
            <person name="Serrano A."/>
            <person name="Henrissat B."/>
            <person name="Drula E."/>
            <person name="Hughes K.W."/>
            <person name="Mata J.L."/>
            <person name="Ishikawa N.K."/>
            <person name="Vargas-Isla R."/>
            <person name="Ushijima S."/>
            <person name="Smith C.A."/>
            <person name="Donoghue J."/>
            <person name="Ahrendt S."/>
            <person name="Andreopoulos W."/>
            <person name="He G."/>
            <person name="LaButti K."/>
            <person name="Lipzen A."/>
            <person name="Ng V."/>
            <person name="Riley R."/>
            <person name="Sandor L."/>
            <person name="Barry K."/>
            <person name="Martinez A.T."/>
            <person name="Xiao Y."/>
            <person name="Gibbons J.G."/>
            <person name="Terashima K."/>
            <person name="Grigoriev I.V."/>
            <person name="Hibbett D."/>
        </authorList>
    </citation>
    <scope>NUCLEOTIDE SEQUENCE</scope>
    <source>
        <strain evidence="2">Sp2 HRB7682 ss15</strain>
    </source>
</reference>
<feature type="compositionally biased region" description="Gly residues" evidence="1">
    <location>
        <begin position="223"/>
        <end position="241"/>
    </location>
</feature>
<feature type="compositionally biased region" description="Gly residues" evidence="1">
    <location>
        <begin position="165"/>
        <end position="178"/>
    </location>
</feature>
<protein>
    <submittedName>
        <fullName evidence="2">Uncharacterized protein</fullName>
    </submittedName>
</protein>
<reference evidence="2" key="1">
    <citation type="submission" date="2022-08" db="EMBL/GenBank/DDBJ databases">
        <authorList>
            <consortium name="DOE Joint Genome Institute"/>
            <person name="Min B."/>
            <person name="Riley R."/>
            <person name="Sierra-Patev S."/>
            <person name="Naranjo-Ortiz M."/>
            <person name="Looney B."/>
            <person name="Konkel Z."/>
            <person name="Slot J.C."/>
            <person name="Sakamoto Y."/>
            <person name="Steenwyk J.L."/>
            <person name="Rokas A."/>
            <person name="Carro J."/>
            <person name="Camarero S."/>
            <person name="Ferreira P."/>
            <person name="Molpeceres G."/>
            <person name="Ruiz-Duenas F.J."/>
            <person name="Serrano A."/>
            <person name="Henrissat B."/>
            <person name="Drula E."/>
            <person name="Hughes K.W."/>
            <person name="Mata J.L."/>
            <person name="Ishikawa N.K."/>
            <person name="Vargas-Isla R."/>
            <person name="Ushijima S."/>
            <person name="Smith C.A."/>
            <person name="Ahrendt S."/>
            <person name="Andreopoulos W."/>
            <person name="He G."/>
            <person name="Labutti K."/>
            <person name="Lipzen A."/>
            <person name="Ng V."/>
            <person name="Sandor L."/>
            <person name="Barry K."/>
            <person name="Martinez A.T."/>
            <person name="Xiao Y."/>
            <person name="Gibbons J.G."/>
            <person name="Terashima K."/>
            <person name="Hibbett D.S."/>
            <person name="Grigoriev I.V."/>
        </authorList>
    </citation>
    <scope>NUCLEOTIDE SEQUENCE</scope>
    <source>
        <strain evidence="2">Sp2 HRB7682 ss15</strain>
    </source>
</reference>
<feature type="compositionally biased region" description="Gly residues" evidence="1">
    <location>
        <begin position="192"/>
        <end position="209"/>
    </location>
</feature>
<evidence type="ECO:0000313" key="3">
    <source>
        <dbReference type="Proteomes" id="UP001150238"/>
    </source>
</evidence>
<evidence type="ECO:0000256" key="1">
    <source>
        <dbReference type="SAM" id="MobiDB-lite"/>
    </source>
</evidence>